<dbReference type="Gene3D" id="2.60.120.860">
    <property type="match status" value="1"/>
</dbReference>
<organism evidence="2 3">
    <name type="scientific">Arthrobacter phage TripleJ</name>
    <dbReference type="NCBI Taxonomy" id="2599838"/>
    <lineage>
        <taxon>Viruses</taxon>
        <taxon>Duplodnaviria</taxon>
        <taxon>Heunggongvirae</taxon>
        <taxon>Uroviricota</taxon>
        <taxon>Caudoviricetes</taxon>
        <taxon>Triplejayvirus</taxon>
        <taxon>Triplejayvirus tripleJ</taxon>
    </lineage>
</organism>
<dbReference type="EMBL" id="MN234178">
    <property type="protein sequence ID" value="QFG09563.1"/>
    <property type="molecule type" value="Genomic_DNA"/>
</dbReference>
<dbReference type="Proteomes" id="UP000325735">
    <property type="component" value="Segment"/>
</dbReference>
<keyword evidence="3" id="KW-1185">Reference proteome</keyword>
<dbReference type="KEGG" id="vg:55813782"/>
<proteinExistence type="predicted"/>
<evidence type="ECO:0000313" key="3">
    <source>
        <dbReference type="Proteomes" id="UP000325735"/>
    </source>
</evidence>
<dbReference type="Pfam" id="PF22768">
    <property type="entry name" value="SPP1_Dit"/>
    <property type="match status" value="1"/>
</dbReference>
<dbReference type="GeneID" id="55813782"/>
<reference evidence="2 3" key="1">
    <citation type="submission" date="2019-07" db="EMBL/GenBank/DDBJ databases">
        <authorList>
            <person name="Stoner T.H."/>
            <person name="Garlena R.A."/>
            <person name="Russell D.A."/>
            <person name="Pope W.H."/>
            <person name="Jacobs-Sera D."/>
            <person name="Hatfull G.F."/>
        </authorList>
    </citation>
    <scope>NUCLEOTIDE SEQUENCE [LARGE SCALE GENOMIC DNA]</scope>
</reference>
<gene>
    <name evidence="2" type="primary">19</name>
    <name evidence="2" type="ORF">PBI_TRIPLEJ_19</name>
</gene>
<name>A0A5J6TFD0_9CAUD</name>
<feature type="domain" description="Siphovirus-type tail component C-terminal" evidence="1">
    <location>
        <begin position="227"/>
        <end position="292"/>
    </location>
</feature>
<evidence type="ECO:0000313" key="2">
    <source>
        <dbReference type="EMBL" id="QFG09563.1"/>
    </source>
</evidence>
<dbReference type="RefSeq" id="YP_009884422.1">
    <property type="nucleotide sequence ID" value="NC_049470.1"/>
</dbReference>
<protein>
    <submittedName>
        <fullName evidence="2">Minor tail protein</fullName>
    </submittedName>
</protein>
<evidence type="ECO:0000259" key="1">
    <source>
        <dbReference type="Pfam" id="PF22768"/>
    </source>
</evidence>
<dbReference type="InterPro" id="IPR054738">
    <property type="entry name" value="Siphovirus-type_tail_C"/>
</dbReference>
<sequence>MPYPSPITYPSPSLYPGFATGTAGRLISLGGLVLGQWDERGVKWSVNKFEGWDGSTASTADFTQRARGHGATTTEGFYTPRFLTIEGNITAPNLALLDESRDMLNAAVTLRLFQMLVSESGQVRNMMVKRQGAVLVTPITDTTASYSVLIGAPDPLKYGELVTQSTLLPFSSGGLIRPSTWPRTWTGVSGTGVIRIRNEGNEQAPVWLRIDGPVPAGGWAATHVGKKQSLTFANALALDAGEFVTVDMDRREVLAQGQSARSGYVTSRGWFSLDPGDNDIAFSAQNYSPTATLTVTTKPAWS</sequence>
<accession>A0A5J6TFD0</accession>